<reference evidence="2 4" key="2">
    <citation type="submission" date="2022-05" db="EMBL/GenBank/DDBJ databases">
        <title>Chromosome-level reference genomes for two strains of Caenorhabditis briggsae: an improved platform for comparative genomics.</title>
        <authorList>
            <person name="Stevens L."/>
            <person name="Andersen E.C."/>
        </authorList>
    </citation>
    <scope>NUCLEOTIDE SEQUENCE [LARGE SCALE GENOMIC DNA]</scope>
    <source>
        <strain evidence="2">QX1410_ONT</strain>
        <tissue evidence="2">Whole-organism</tissue>
    </source>
</reference>
<sequence>MHRYSILIFVVLTIFTSVSLAKIDIYKDGWGWCTNIKCDEFCVNQKYNFGTCEWYLLMRSRCLCCNIN</sequence>
<dbReference type="EMBL" id="CP092621">
    <property type="protein sequence ID" value="UMM18387.1"/>
    <property type="molecule type" value="Genomic_DNA"/>
</dbReference>
<protein>
    <submittedName>
        <fullName evidence="3">Uncharacterized protein</fullName>
    </submittedName>
</protein>
<dbReference type="Proteomes" id="UP000829354">
    <property type="component" value="Chromosome II"/>
</dbReference>
<feature type="chain" id="PRO_5044707444" evidence="1">
    <location>
        <begin position="22"/>
        <end position="68"/>
    </location>
</feature>
<evidence type="ECO:0000313" key="4">
    <source>
        <dbReference type="Proteomes" id="UP000827892"/>
    </source>
</evidence>
<evidence type="ECO:0000313" key="5">
    <source>
        <dbReference type="Proteomes" id="UP000829354"/>
    </source>
</evidence>
<proteinExistence type="predicted"/>
<accession>A0AAE9J6Y3</accession>
<dbReference type="EMBL" id="CP090892">
    <property type="protein sequence ID" value="ULU06438.1"/>
    <property type="molecule type" value="Genomic_DNA"/>
</dbReference>
<keyword evidence="5" id="KW-1185">Reference proteome</keyword>
<evidence type="ECO:0000256" key="1">
    <source>
        <dbReference type="SAM" id="SignalP"/>
    </source>
</evidence>
<feature type="signal peptide" evidence="1">
    <location>
        <begin position="1"/>
        <end position="21"/>
    </location>
</feature>
<dbReference type="Proteomes" id="UP000827892">
    <property type="component" value="Chromosome II"/>
</dbReference>
<dbReference type="AlphaFoldDB" id="A0AAE9J6Y3"/>
<evidence type="ECO:0000313" key="3">
    <source>
        <dbReference type="EMBL" id="UMM18387.1"/>
    </source>
</evidence>
<gene>
    <name evidence="2" type="ORF">L3Y34_018351</name>
    <name evidence="3" type="ORF">L5515_014475</name>
</gene>
<reference evidence="3 5" key="1">
    <citation type="submission" date="2022-04" db="EMBL/GenBank/DDBJ databases">
        <title>Chromosome-level reference genomes for two strains of Caenorhabditis briggsae: an improved platform for comparative genomics.</title>
        <authorList>
            <person name="Stevens L."/>
            <person name="Andersen E."/>
        </authorList>
    </citation>
    <scope>NUCLEOTIDE SEQUENCE [LARGE SCALE GENOMIC DNA]</scope>
    <source>
        <strain evidence="3">VX34</strain>
        <tissue evidence="3">Whole-organism</tissue>
    </source>
</reference>
<name>A0AAE9J6Y3_CAEBR</name>
<keyword evidence="1" id="KW-0732">Signal</keyword>
<evidence type="ECO:0000313" key="2">
    <source>
        <dbReference type="EMBL" id="ULU06438.1"/>
    </source>
</evidence>
<organism evidence="3 5">
    <name type="scientific">Caenorhabditis briggsae</name>
    <dbReference type="NCBI Taxonomy" id="6238"/>
    <lineage>
        <taxon>Eukaryota</taxon>
        <taxon>Metazoa</taxon>
        <taxon>Ecdysozoa</taxon>
        <taxon>Nematoda</taxon>
        <taxon>Chromadorea</taxon>
        <taxon>Rhabditida</taxon>
        <taxon>Rhabditina</taxon>
        <taxon>Rhabditomorpha</taxon>
        <taxon>Rhabditoidea</taxon>
        <taxon>Rhabditidae</taxon>
        <taxon>Peloderinae</taxon>
        <taxon>Caenorhabditis</taxon>
    </lineage>
</organism>